<evidence type="ECO:0000313" key="2">
    <source>
        <dbReference type="EMBL" id="VDM10478.1"/>
    </source>
</evidence>
<feature type="region of interest" description="Disordered" evidence="1">
    <location>
        <begin position="515"/>
        <end position="537"/>
    </location>
</feature>
<dbReference type="OrthoDB" id="5822128at2759"/>
<name>A0A3P7FI18_WUCBA</name>
<dbReference type="Proteomes" id="UP000270924">
    <property type="component" value="Unassembled WGS sequence"/>
</dbReference>
<accession>A0A3P7FI18</accession>
<reference evidence="2 3" key="1">
    <citation type="submission" date="2018-11" db="EMBL/GenBank/DDBJ databases">
        <authorList>
            <consortium name="Pathogen Informatics"/>
        </authorList>
    </citation>
    <scope>NUCLEOTIDE SEQUENCE [LARGE SCALE GENOMIC DNA]</scope>
</reference>
<evidence type="ECO:0000256" key="1">
    <source>
        <dbReference type="SAM" id="MobiDB-lite"/>
    </source>
</evidence>
<sequence>MGIMEGSILSVGHTNLVWRPSGYTEEFVLCRGGGGCKENSMGLGTVIDLSATPVNSEQFIMRSIKNDCNDEAAGMSSDQITTTLRRPLLLLDHSMSPPEVKDALSSEHSNLRHGMQLSETHEDVPSDPFVFSAHQLKGNEVSSTFVTNTVLTTKQPLESRCFDSSNCPHDPEPSTSKDLSPKDTGNEQKNEALSLVNGKCNLQTSVGIGNSSQISANDLKEPEKDIAMQHSICTPYGSRNQHVEGTDLPRKISSNVHKQEPFPAVDVHQGVSRRSLINTAPLSPNHYGSILAQTSLPFRINRRSELYSSRKTSVLTNATEILTRPEREISRNVENMQQKKQKIQEERITTAHFASSSSLPAVSAGEDHLQIPSEQILNKALDLLRKPVQDDVNEPRTAAKRSYPKKISSSTVVDYKDGLNRKVLQEKIGKLRDKNGLALSVPHLERAHLSQLVNLLQRFKNHFAINDFLAKEVSDHVFGDSSAIITQKLAKDAHNSVSGESDGRLMKYVMDVDATDSEDSNGENEEQMPSTSSAYPPCGSLSSPAYFDERVRLGALDAKALCMEEDCEEKISVVYRQLNNIRRRKKKVYSWNDEALTECCARCLPFDGKRRRFLKRKKLDRIGKNGLIEHEISILLDIGERVRSYAAVDNRVFPPLPLLAAVPIERGAEVYCHRRSTRPIIHLRKRFDRSPWTTFLEERKMVVKEAVIVDDRQTRRKRERSESEGSYDDDEEYQPPTNYSHRSSYSKRPSTLKRAGQNLVGRSFDRKRNGDFRNRKFTNHRLRLLRTNDVEDGLIEPMPGLPQKIDYKEICIPHWERKPLELVSEESSGCTHLAECSCIANISRRHLPYELNERKRFQQYRDYVAAKSAATASKLSGSSHSKLRAASTAPSATGSAESLSLLESVHSVSAAPSPAAMYYAFDDDQLSSNNGESISVPDYDRPSMASPYSPRIFSVPMIPLIEVETESMCDYVSAFWFPFDEK</sequence>
<dbReference type="InParanoid" id="A0A3P7FI18"/>
<proteinExistence type="predicted"/>
<protein>
    <submittedName>
        <fullName evidence="2">Uncharacterized protein</fullName>
    </submittedName>
</protein>
<feature type="compositionally biased region" description="Basic and acidic residues" evidence="1">
    <location>
        <begin position="713"/>
        <end position="723"/>
    </location>
</feature>
<evidence type="ECO:0000313" key="3">
    <source>
        <dbReference type="Proteomes" id="UP000270924"/>
    </source>
</evidence>
<feature type="compositionally biased region" description="Polar residues" evidence="1">
    <location>
        <begin position="735"/>
        <end position="749"/>
    </location>
</feature>
<feature type="region of interest" description="Disordered" evidence="1">
    <location>
        <begin position="159"/>
        <end position="187"/>
    </location>
</feature>
<feature type="region of interest" description="Disordered" evidence="1">
    <location>
        <begin position="713"/>
        <end position="771"/>
    </location>
</feature>
<dbReference type="OMA" id="PNHYGSI"/>
<dbReference type="AlphaFoldDB" id="A0A3P7FI18"/>
<dbReference type="EMBL" id="UYWW01001421">
    <property type="protein sequence ID" value="VDM10478.1"/>
    <property type="molecule type" value="Genomic_DNA"/>
</dbReference>
<feature type="compositionally biased region" description="Acidic residues" evidence="1">
    <location>
        <begin position="515"/>
        <end position="526"/>
    </location>
</feature>
<feature type="compositionally biased region" description="Polar residues" evidence="1">
    <location>
        <begin position="159"/>
        <end position="178"/>
    </location>
</feature>
<keyword evidence="3" id="KW-1185">Reference proteome</keyword>
<organism evidence="2 3">
    <name type="scientific">Wuchereria bancrofti</name>
    <dbReference type="NCBI Taxonomy" id="6293"/>
    <lineage>
        <taxon>Eukaryota</taxon>
        <taxon>Metazoa</taxon>
        <taxon>Ecdysozoa</taxon>
        <taxon>Nematoda</taxon>
        <taxon>Chromadorea</taxon>
        <taxon>Rhabditida</taxon>
        <taxon>Spirurina</taxon>
        <taxon>Spiruromorpha</taxon>
        <taxon>Filarioidea</taxon>
        <taxon>Onchocercidae</taxon>
        <taxon>Wuchereria</taxon>
    </lineage>
</organism>
<gene>
    <name evidence="2" type="ORF">WBA_LOCUS3864</name>
</gene>